<dbReference type="EMBL" id="GBRH01160986">
    <property type="protein sequence ID" value="JAE36910.1"/>
    <property type="molecule type" value="Transcribed_RNA"/>
</dbReference>
<organism evidence="2">
    <name type="scientific">Arundo donax</name>
    <name type="common">Giant reed</name>
    <name type="synonym">Donax arundinaceus</name>
    <dbReference type="NCBI Taxonomy" id="35708"/>
    <lineage>
        <taxon>Eukaryota</taxon>
        <taxon>Viridiplantae</taxon>
        <taxon>Streptophyta</taxon>
        <taxon>Embryophyta</taxon>
        <taxon>Tracheophyta</taxon>
        <taxon>Spermatophyta</taxon>
        <taxon>Magnoliopsida</taxon>
        <taxon>Liliopsida</taxon>
        <taxon>Poales</taxon>
        <taxon>Poaceae</taxon>
        <taxon>PACMAD clade</taxon>
        <taxon>Arundinoideae</taxon>
        <taxon>Arundineae</taxon>
        <taxon>Arundo</taxon>
    </lineage>
</organism>
<sequence length="23" mass="2496">MHSNVQLPPTSTTGYLTGNYSVQ</sequence>
<reference evidence="2" key="2">
    <citation type="journal article" date="2015" name="Data Brief">
        <title>Shoot transcriptome of the giant reed, Arundo donax.</title>
        <authorList>
            <person name="Barrero R.A."/>
            <person name="Guerrero F.D."/>
            <person name="Moolhuijzen P."/>
            <person name="Goolsby J.A."/>
            <person name="Tidwell J."/>
            <person name="Bellgard S.E."/>
            <person name="Bellgard M.I."/>
        </authorList>
    </citation>
    <scope>NUCLEOTIDE SEQUENCE</scope>
    <source>
        <tissue evidence="2">Shoot tissue taken approximately 20 cm above the soil surface</tissue>
    </source>
</reference>
<evidence type="ECO:0000256" key="1">
    <source>
        <dbReference type="SAM" id="MobiDB-lite"/>
    </source>
</evidence>
<feature type="region of interest" description="Disordered" evidence="1">
    <location>
        <begin position="1"/>
        <end position="23"/>
    </location>
</feature>
<reference evidence="2" key="1">
    <citation type="submission" date="2014-09" db="EMBL/GenBank/DDBJ databases">
        <authorList>
            <person name="Magalhaes I.L.F."/>
            <person name="Oliveira U."/>
            <person name="Santos F.R."/>
            <person name="Vidigal T.H.D.A."/>
            <person name="Brescovit A.D."/>
            <person name="Santos A.J."/>
        </authorList>
    </citation>
    <scope>NUCLEOTIDE SEQUENCE</scope>
    <source>
        <tissue evidence="2">Shoot tissue taken approximately 20 cm above the soil surface</tissue>
    </source>
</reference>
<protein>
    <submittedName>
        <fullName evidence="2">Uncharacterized protein</fullName>
    </submittedName>
</protein>
<proteinExistence type="predicted"/>
<dbReference type="AlphaFoldDB" id="A0A0A9HI99"/>
<accession>A0A0A9HI99</accession>
<evidence type="ECO:0000313" key="2">
    <source>
        <dbReference type="EMBL" id="JAE36910.1"/>
    </source>
</evidence>
<name>A0A0A9HI99_ARUDO</name>